<name>A0A4Z0HCE1_9ACTN</name>
<organism evidence="1 2">
    <name type="scientific">Streptomyces palmae</name>
    <dbReference type="NCBI Taxonomy" id="1701085"/>
    <lineage>
        <taxon>Bacteria</taxon>
        <taxon>Bacillati</taxon>
        <taxon>Actinomycetota</taxon>
        <taxon>Actinomycetes</taxon>
        <taxon>Kitasatosporales</taxon>
        <taxon>Streptomycetaceae</taxon>
        <taxon>Streptomyces</taxon>
    </lineage>
</organism>
<dbReference type="OrthoDB" id="3948054at2"/>
<sequence>MTYHAPVNESVRIGVTREPSAVTRAALARFCRLNGYPHLYAEVLDPLLAGQGLVLALATRERPWPPQGIGSQTVEAVGIAMIGTEDRAHLTPVLTDVGNATNIGVAGAVSKELLEYLRDQGVPSVGYLVRQGDRALERVLEQVGFAESDLQSATDYAEYLEYAATPGTVLEALGLDRLRLGDILSLNLDGRELDRLSAYHFALSAGLAPYLCDSLRHSALLPGLIDLVATLPPGGVPPGTPGPPAEQPE</sequence>
<reference evidence="1 2" key="1">
    <citation type="submission" date="2019-03" db="EMBL/GenBank/DDBJ databases">
        <authorList>
            <person name="Gonzalez-Pimentel J.L."/>
        </authorList>
    </citation>
    <scope>NUCLEOTIDE SEQUENCE [LARGE SCALE GENOMIC DNA]</scope>
    <source>
        <strain evidence="1 2">JCM 31289</strain>
    </source>
</reference>
<proteinExistence type="predicted"/>
<dbReference type="EMBL" id="SRID01000017">
    <property type="protein sequence ID" value="TGB17369.1"/>
    <property type="molecule type" value="Genomic_DNA"/>
</dbReference>
<protein>
    <submittedName>
        <fullName evidence="1">Uncharacterized protein</fullName>
    </submittedName>
</protein>
<gene>
    <name evidence="1" type="ORF">E4099_03550</name>
</gene>
<evidence type="ECO:0000313" key="2">
    <source>
        <dbReference type="Proteomes" id="UP000297948"/>
    </source>
</evidence>
<dbReference type="RefSeq" id="WP_135337425.1">
    <property type="nucleotide sequence ID" value="NZ_JBHLTX010000017.1"/>
</dbReference>
<keyword evidence="2" id="KW-1185">Reference proteome</keyword>
<accession>A0A4Z0HCE1</accession>
<evidence type="ECO:0000313" key="1">
    <source>
        <dbReference type="EMBL" id="TGB17369.1"/>
    </source>
</evidence>
<dbReference type="Proteomes" id="UP000297948">
    <property type="component" value="Unassembled WGS sequence"/>
</dbReference>
<comment type="caution">
    <text evidence="1">The sequence shown here is derived from an EMBL/GenBank/DDBJ whole genome shotgun (WGS) entry which is preliminary data.</text>
</comment>
<dbReference type="AlphaFoldDB" id="A0A4Z0HCE1"/>